<evidence type="ECO:0000313" key="7">
    <source>
        <dbReference type="EMBL" id="MDK3019165.1"/>
    </source>
</evidence>
<evidence type="ECO:0000256" key="4">
    <source>
        <dbReference type="ARBA" id="ARBA00023136"/>
    </source>
</evidence>
<dbReference type="InterPro" id="IPR007452">
    <property type="entry name" value="TamB_C"/>
</dbReference>
<comment type="caution">
    <text evidence="7">The sequence shown here is derived from an EMBL/GenBank/DDBJ whole genome shotgun (WGS) entry which is preliminary data.</text>
</comment>
<keyword evidence="2" id="KW-0812">Transmembrane</keyword>
<dbReference type="RefSeq" id="WP_284481969.1">
    <property type="nucleotide sequence ID" value="NZ_JASNJD010000012.1"/>
</dbReference>
<keyword evidence="8" id="KW-1185">Reference proteome</keyword>
<name>A0ABT7F3H2_9RHOB</name>
<accession>A0ABT7F3H2</accession>
<feature type="signal peptide" evidence="5">
    <location>
        <begin position="1"/>
        <end position="21"/>
    </location>
</feature>
<keyword evidence="3" id="KW-1133">Transmembrane helix</keyword>
<evidence type="ECO:0000256" key="1">
    <source>
        <dbReference type="ARBA" id="ARBA00004167"/>
    </source>
</evidence>
<dbReference type="Pfam" id="PF04357">
    <property type="entry name" value="TamB"/>
    <property type="match status" value="1"/>
</dbReference>
<dbReference type="Proteomes" id="UP001243757">
    <property type="component" value="Unassembled WGS sequence"/>
</dbReference>
<protein>
    <submittedName>
        <fullName evidence="7">Translocation/assembly module TamB domain-containing protein</fullName>
    </submittedName>
</protein>
<sequence>MKRHLVLVTLVTLTVSAPVFAPAQEKSGKDASESGGLLVGFLENTLSGDDRKISVTGLEGAFSSRATIQEIRVADDKGVWLTVRGAVLDWNRLALVRGRFSVNALTADEIIVERAPVASAATDLPAPEATPFSLPDLPVSIEVGELGVDKLDLGAELLGMAAELKLGGKLTLADGALDTDLAVTRLDRPGDAVSLMAQFSNQTRHIGLDLKLVEDAGGLVSSLLNMPDKPPLLLTAKGDGVVSDFTADLALVTGDAERLGGQVRLSGLEPAAGADPAAATGIGFAADLAGDVTPMLPLDYREFFGTDTRLTLRGQNDPDGRVEISQLDLSSDALRLTGTLALAAGGEIDALQMQGGITPPSGDEVLLPLSGARTTLGMADFAMAFDRADGDGWDLRLSADRLTQPDLSLSHAALTGTGTLDQSAGFAIRGDIQAALSGLALADAAQQRAIGSDITLDGEIARDAGGAFEFNGFELKGDDYNATLTGTLSGFDSGLEMDGTLRLGAADLARFSDLAGQSLGGAVTAELSGKGAPLNGTFDLALNMRAQDLSAGIDQLDPLIAGPSTLTLALARGGDGITLHQFELDGQALSASAAGTLKTHDSALTLSAALDDLARLTPDISGPLTLTGDLKQTGTLWNGDIALKGPDSSHADLSGSFDPNGESDVTFDARLDRLERFVPQISGPLTARGRAQSKAGIWQGDVALAGPDSSQAKLSGSFDPSGDADLTFDAALDRLERFLPELVGRLAAKGTARRQSGVWTIDARASGPSDIATTVAGTFDEAAGTADITARGTLRLEGANPFLKPNSVAGGANFDLALKGPPSVEALSGTISTSGTRMAIPSAAQTIEDIAATITIGAARANLAMTGSLGAGGGFRVSGPVSLNAPFDGSIGIDLQNLILTDNQSVTSSANGRLLLAGPLTAGPTLSGQVEFGETEINLTAVSGSAAAAPIPEGIRHIGEPAAVRATRDRAGLIQSADAGSGGGSAPIGLDIALLAHNKVFARGFGVQAELGGDLRIRGTTSAIEPSGQISLVRGTLDLLGRRLKLTKGEVSLQGDLQPYVDFASTTTTEDGKATIEIAGPMSGPKISVTADPDRPAEEALAMLVFGTRVSDLSPFMIAKMAASLATLGRSGGVTDKMRGATGISTLDVGTDASGAGQVGAGAYLSDNVYTDVTINTKGDTEVNLNLDLTDAITVKGSVDNAGSTGVGLFFEKDY</sequence>
<keyword evidence="5" id="KW-0732">Signal</keyword>
<dbReference type="EMBL" id="JASNJD010000012">
    <property type="protein sequence ID" value="MDK3019165.1"/>
    <property type="molecule type" value="Genomic_DNA"/>
</dbReference>
<comment type="subcellular location">
    <subcellularLocation>
        <location evidence="1">Membrane</location>
        <topology evidence="1">Single-pass membrane protein</topology>
    </subcellularLocation>
</comment>
<gene>
    <name evidence="7" type="ORF">QO033_15900</name>
</gene>
<proteinExistence type="predicted"/>
<evidence type="ECO:0000313" key="8">
    <source>
        <dbReference type="Proteomes" id="UP001243757"/>
    </source>
</evidence>
<evidence type="ECO:0000256" key="3">
    <source>
        <dbReference type="ARBA" id="ARBA00022989"/>
    </source>
</evidence>
<evidence type="ECO:0000259" key="6">
    <source>
        <dbReference type="Pfam" id="PF04357"/>
    </source>
</evidence>
<feature type="chain" id="PRO_5047492292" evidence="5">
    <location>
        <begin position="22"/>
        <end position="1215"/>
    </location>
</feature>
<organism evidence="7 8">
    <name type="scientific">Pseudodonghicola flavimaris</name>
    <dbReference type="NCBI Taxonomy" id="3050036"/>
    <lineage>
        <taxon>Bacteria</taxon>
        <taxon>Pseudomonadati</taxon>
        <taxon>Pseudomonadota</taxon>
        <taxon>Alphaproteobacteria</taxon>
        <taxon>Rhodobacterales</taxon>
        <taxon>Paracoccaceae</taxon>
        <taxon>Pseudodonghicola</taxon>
    </lineage>
</organism>
<reference evidence="7 8" key="1">
    <citation type="submission" date="2023-05" db="EMBL/GenBank/DDBJ databases">
        <title>Pseudodonghicola sp. nov.</title>
        <authorList>
            <person name="Huang J."/>
        </authorList>
    </citation>
    <scope>NUCLEOTIDE SEQUENCE [LARGE SCALE GENOMIC DNA]</scope>
    <source>
        <strain evidence="7 8">IC7</strain>
    </source>
</reference>
<dbReference type="PANTHER" id="PTHR36985">
    <property type="entry name" value="TRANSLOCATION AND ASSEMBLY MODULE SUBUNIT TAMB"/>
    <property type="match status" value="1"/>
</dbReference>
<keyword evidence="4" id="KW-0472">Membrane</keyword>
<dbReference type="PANTHER" id="PTHR36985:SF1">
    <property type="entry name" value="TRANSLOCATION AND ASSEMBLY MODULE SUBUNIT TAMB"/>
    <property type="match status" value="1"/>
</dbReference>
<evidence type="ECO:0000256" key="2">
    <source>
        <dbReference type="ARBA" id="ARBA00022692"/>
    </source>
</evidence>
<evidence type="ECO:0000256" key="5">
    <source>
        <dbReference type="SAM" id="SignalP"/>
    </source>
</evidence>
<feature type="domain" description="Translocation and assembly module TamB C-terminal" evidence="6">
    <location>
        <begin position="865"/>
        <end position="1215"/>
    </location>
</feature>